<evidence type="ECO:0008006" key="4">
    <source>
        <dbReference type="Google" id="ProtNLM"/>
    </source>
</evidence>
<dbReference type="SUPFAM" id="SSF49464">
    <property type="entry name" value="Carboxypeptidase regulatory domain-like"/>
    <property type="match status" value="1"/>
</dbReference>
<feature type="region of interest" description="Disordered" evidence="1">
    <location>
        <begin position="1"/>
        <end position="22"/>
    </location>
</feature>
<dbReference type="EMBL" id="CP132942">
    <property type="protein sequence ID" value="XCB31100.1"/>
    <property type="molecule type" value="Genomic_DNA"/>
</dbReference>
<dbReference type="AlphaFoldDB" id="A0AAU7ZKP1"/>
<name>A0AAU7ZKP1_9BACT</name>
<feature type="transmembrane region" description="Helical" evidence="2">
    <location>
        <begin position="99"/>
        <end position="119"/>
    </location>
</feature>
<keyword evidence="2" id="KW-1133">Transmembrane helix</keyword>
<evidence type="ECO:0000256" key="2">
    <source>
        <dbReference type="SAM" id="Phobius"/>
    </source>
</evidence>
<gene>
    <name evidence="3" type="ORF">RBB77_11560</name>
</gene>
<reference evidence="3" key="1">
    <citation type="submission" date="2023-08" db="EMBL/GenBank/DDBJ databases">
        <authorList>
            <person name="Messyasz A."/>
            <person name="Mannisto M.K."/>
            <person name="Kerkhof L.J."/>
            <person name="Haggblom M."/>
        </authorList>
    </citation>
    <scope>NUCLEOTIDE SEQUENCE</scope>
    <source>
        <strain evidence="3">X5P6</strain>
    </source>
</reference>
<feature type="compositionally biased region" description="Basic and acidic residues" evidence="1">
    <location>
        <begin position="1"/>
        <end position="12"/>
    </location>
</feature>
<dbReference type="KEGG" id="tpsc:RBB77_11560"/>
<sequence length="298" mass="32816">MTNKQAKNEKPPDIQPKMHARRTQSRIPNYSLVSFVAFLCFLALLFVLIVNAEKLSRFGLLQQVYYLVLVLMSLSAAGFLFGVLQSSADWVGEAWGGTLRLSGSIVGAALVVIGGYYFIPKPTFFPLTVYVRGEGGPQDIVLRNTGKVFLKLGAEINPEGIEENGQAVFPRIPAEFRGQQVPGWVESEDYEASTPTVTIAGSDVDLIVKKKIKHFTLAGTVLDIHGKPLPEVHVILPEYKKEFTTKSDGRFEFQVTADREKSADLTAEKHAYQTIRLSPTLGDSGVTFSLKVVNNAPR</sequence>
<evidence type="ECO:0000256" key="1">
    <source>
        <dbReference type="SAM" id="MobiDB-lite"/>
    </source>
</evidence>
<accession>A0AAU7ZKP1</accession>
<reference evidence="3" key="2">
    <citation type="journal article" date="2024" name="Environ. Microbiol.">
        <title>Genome analysis and description of Tunturibacter gen. nov. expands the diversity of Terriglobia in tundra soils.</title>
        <authorList>
            <person name="Messyasz A."/>
            <person name="Mannisto M.K."/>
            <person name="Kerkhof L.J."/>
            <person name="Haggblom M.M."/>
        </authorList>
    </citation>
    <scope>NUCLEOTIDE SEQUENCE</scope>
    <source>
        <strain evidence="3">X5P6</strain>
    </source>
</reference>
<proteinExistence type="predicted"/>
<dbReference type="RefSeq" id="WP_353061942.1">
    <property type="nucleotide sequence ID" value="NZ_CP132942.1"/>
</dbReference>
<protein>
    <recommendedName>
        <fullName evidence="4">Carboxypeptidase regulatory-like domain-containing protein</fullName>
    </recommendedName>
</protein>
<keyword evidence="2" id="KW-0472">Membrane</keyword>
<feature type="transmembrane region" description="Helical" evidence="2">
    <location>
        <begin position="30"/>
        <end position="52"/>
    </location>
</feature>
<dbReference type="Gene3D" id="2.60.40.1120">
    <property type="entry name" value="Carboxypeptidase-like, regulatory domain"/>
    <property type="match status" value="1"/>
</dbReference>
<organism evidence="3">
    <name type="scientific">Tunturiibacter psychrotolerans</name>
    <dbReference type="NCBI Taxonomy" id="3069686"/>
    <lineage>
        <taxon>Bacteria</taxon>
        <taxon>Pseudomonadati</taxon>
        <taxon>Acidobacteriota</taxon>
        <taxon>Terriglobia</taxon>
        <taxon>Terriglobales</taxon>
        <taxon>Acidobacteriaceae</taxon>
        <taxon>Tunturiibacter</taxon>
    </lineage>
</organism>
<keyword evidence="2" id="KW-0812">Transmembrane</keyword>
<evidence type="ECO:0000313" key="3">
    <source>
        <dbReference type="EMBL" id="XCB31100.1"/>
    </source>
</evidence>
<feature type="transmembrane region" description="Helical" evidence="2">
    <location>
        <begin position="64"/>
        <end position="84"/>
    </location>
</feature>
<dbReference type="InterPro" id="IPR008969">
    <property type="entry name" value="CarboxyPept-like_regulatory"/>
</dbReference>